<keyword evidence="5 8" id="KW-0472">Membrane</keyword>
<dbReference type="PANTHER" id="PTHR24235:SF18">
    <property type="entry name" value="G-PROTEIN COUPLED RECEPTORS FAMILY 1 PROFILE DOMAIN-CONTAINING PROTEIN"/>
    <property type="match status" value="1"/>
</dbReference>
<feature type="transmembrane region" description="Helical" evidence="8">
    <location>
        <begin position="31"/>
        <end position="56"/>
    </location>
</feature>
<keyword evidence="4" id="KW-0297">G-protein coupled receptor</keyword>
<dbReference type="SUPFAM" id="SSF81321">
    <property type="entry name" value="Family A G protein-coupled receptor-like"/>
    <property type="match status" value="1"/>
</dbReference>
<comment type="subcellular location">
    <subcellularLocation>
        <location evidence="1">Membrane</location>
        <topology evidence="1">Multi-pass membrane protein</topology>
    </subcellularLocation>
</comment>
<feature type="transmembrane region" description="Helical" evidence="8">
    <location>
        <begin position="219"/>
        <end position="239"/>
    </location>
</feature>
<keyword evidence="2 8" id="KW-0812">Transmembrane</keyword>
<dbReference type="GO" id="GO:0042923">
    <property type="term" value="F:neuropeptide binding"/>
    <property type="evidence" value="ECO:0007669"/>
    <property type="project" value="TreeGrafter"/>
</dbReference>
<dbReference type="InterPro" id="IPR000276">
    <property type="entry name" value="GPCR_Rhodpsn"/>
</dbReference>
<feature type="transmembrane region" description="Helical" evidence="8">
    <location>
        <begin position="162"/>
        <end position="184"/>
    </location>
</feature>
<dbReference type="WBParaSite" id="sdigi.contig19.g1675.t1">
    <property type="protein sequence ID" value="sdigi.contig19.g1675.t1"/>
    <property type="gene ID" value="sdigi.contig19.g1675"/>
</dbReference>
<dbReference type="Pfam" id="PF00001">
    <property type="entry name" value="7tm_1"/>
    <property type="match status" value="1"/>
</dbReference>
<keyword evidence="7" id="KW-0807">Transducer</keyword>
<keyword evidence="10" id="KW-1185">Reference proteome</keyword>
<proteinExistence type="predicted"/>
<evidence type="ECO:0000313" key="10">
    <source>
        <dbReference type="Proteomes" id="UP000887581"/>
    </source>
</evidence>
<dbReference type="GO" id="GO:0005886">
    <property type="term" value="C:plasma membrane"/>
    <property type="evidence" value="ECO:0007669"/>
    <property type="project" value="TreeGrafter"/>
</dbReference>
<feature type="domain" description="G-protein coupled receptors family 1 profile" evidence="9">
    <location>
        <begin position="8"/>
        <end position="274"/>
    </location>
</feature>
<evidence type="ECO:0000256" key="3">
    <source>
        <dbReference type="ARBA" id="ARBA00022989"/>
    </source>
</evidence>
<keyword evidence="6" id="KW-0675">Receptor</keyword>
<reference evidence="11" key="1">
    <citation type="submission" date="2022-11" db="UniProtKB">
        <authorList>
            <consortium name="WormBaseParasite"/>
        </authorList>
    </citation>
    <scope>IDENTIFICATION</scope>
</reference>
<evidence type="ECO:0000256" key="1">
    <source>
        <dbReference type="ARBA" id="ARBA00004141"/>
    </source>
</evidence>
<dbReference type="InterPro" id="IPR017452">
    <property type="entry name" value="GPCR_Rhodpsn_7TM"/>
</dbReference>
<dbReference type="GO" id="GO:0008188">
    <property type="term" value="F:neuropeptide receptor activity"/>
    <property type="evidence" value="ECO:0007669"/>
    <property type="project" value="TreeGrafter"/>
</dbReference>
<evidence type="ECO:0000259" key="9">
    <source>
        <dbReference type="PROSITE" id="PS50262"/>
    </source>
</evidence>
<dbReference type="Proteomes" id="UP000887581">
    <property type="component" value="Unplaced"/>
</dbReference>
<dbReference type="Gene3D" id="1.20.1070.10">
    <property type="entry name" value="Rhodopsin 7-helix transmembrane proteins"/>
    <property type="match status" value="1"/>
</dbReference>
<name>A0A915PIA5_9BILA</name>
<evidence type="ECO:0000256" key="4">
    <source>
        <dbReference type="ARBA" id="ARBA00023040"/>
    </source>
</evidence>
<dbReference type="PANTHER" id="PTHR24235">
    <property type="entry name" value="NEUROPEPTIDE Y RECEPTOR"/>
    <property type="match status" value="1"/>
</dbReference>
<evidence type="ECO:0000256" key="6">
    <source>
        <dbReference type="ARBA" id="ARBA00023170"/>
    </source>
</evidence>
<evidence type="ECO:0000256" key="7">
    <source>
        <dbReference type="ARBA" id="ARBA00023224"/>
    </source>
</evidence>
<protein>
    <submittedName>
        <fullName evidence="11">G-protein coupled receptors family 1 profile domain-containing protein</fullName>
    </submittedName>
</protein>
<feature type="transmembrane region" description="Helical" evidence="8">
    <location>
        <begin position="110"/>
        <end position="139"/>
    </location>
</feature>
<keyword evidence="3 8" id="KW-1133">Transmembrane helix</keyword>
<accession>A0A915PIA5</accession>
<evidence type="ECO:0000313" key="11">
    <source>
        <dbReference type="WBParaSite" id="sdigi.contig19.g1675.t1"/>
    </source>
</evidence>
<evidence type="ECO:0000256" key="2">
    <source>
        <dbReference type="ARBA" id="ARBA00022692"/>
    </source>
</evidence>
<feature type="transmembrane region" description="Helical" evidence="8">
    <location>
        <begin position="251"/>
        <end position="277"/>
    </location>
</feature>
<dbReference type="AlphaFoldDB" id="A0A915PIA5"/>
<dbReference type="PROSITE" id="PS50262">
    <property type="entry name" value="G_PROTEIN_RECEP_F1_2"/>
    <property type="match status" value="1"/>
</dbReference>
<dbReference type="CDD" id="cd15203">
    <property type="entry name" value="7tmA_NPYR-like"/>
    <property type="match status" value="1"/>
</dbReference>
<organism evidence="10 11">
    <name type="scientific">Setaria digitata</name>
    <dbReference type="NCBI Taxonomy" id="48799"/>
    <lineage>
        <taxon>Eukaryota</taxon>
        <taxon>Metazoa</taxon>
        <taxon>Ecdysozoa</taxon>
        <taxon>Nematoda</taxon>
        <taxon>Chromadorea</taxon>
        <taxon>Rhabditida</taxon>
        <taxon>Spirurina</taxon>
        <taxon>Spiruromorpha</taxon>
        <taxon>Filarioidea</taxon>
        <taxon>Setariidae</taxon>
        <taxon>Setaria</taxon>
    </lineage>
</organism>
<sequence length="298" mass="34182">MDAFCYLGPILCRRSGSKWSALQVSLSVRTIFIGSLAISDVVVSLTSLPVTAVTIFTRDWVFPPVFCKFIGVFQGGSIFVSSFTFTAVAVDRLLLILFPHRKILTFERTFFIVVSIWTIGYAMSLPVGIFSVTVTYFPYCGTFCEESWPDSTTDGESRMERIYGISVLTLQFGMPVIICSLCYWKISRVISRQIEKRKEQQFLLKESERRLQDRRTRSNRMMVCMVLSFVLAWLPLNLINLSRDFYGVSSLFSIMFALCHVIAMTSAVWNPVIYTWFNPQLRSTKTQHNIALQQRTYT</sequence>
<feature type="transmembrane region" description="Helical" evidence="8">
    <location>
        <begin position="76"/>
        <end position="98"/>
    </location>
</feature>
<evidence type="ECO:0000256" key="5">
    <source>
        <dbReference type="ARBA" id="ARBA00023136"/>
    </source>
</evidence>
<evidence type="ECO:0000256" key="8">
    <source>
        <dbReference type="SAM" id="Phobius"/>
    </source>
</evidence>
<dbReference type="PRINTS" id="PR00237">
    <property type="entry name" value="GPCRRHODOPSN"/>
</dbReference>
<dbReference type="GO" id="GO:0043005">
    <property type="term" value="C:neuron projection"/>
    <property type="evidence" value="ECO:0007669"/>
    <property type="project" value="TreeGrafter"/>
</dbReference>